<keyword evidence="1" id="KW-0547">Nucleotide-binding</keyword>
<gene>
    <name evidence="6" type="ORF">EIN_315400</name>
</gene>
<evidence type="ECO:0000313" key="7">
    <source>
        <dbReference type="Proteomes" id="UP000014680"/>
    </source>
</evidence>
<proteinExistence type="predicted"/>
<evidence type="ECO:0000256" key="1">
    <source>
        <dbReference type="ARBA" id="ARBA00022741"/>
    </source>
</evidence>
<dbReference type="RefSeq" id="XP_004253702.1">
    <property type="nucleotide sequence ID" value="XM_004253654.1"/>
</dbReference>
<keyword evidence="3 6" id="KW-0347">Helicase</keyword>
<dbReference type="PANTHER" id="PTHR12131:SF7">
    <property type="entry name" value="EXOSOME RNA HELICASE MTR4"/>
    <property type="match status" value="1"/>
</dbReference>
<dbReference type="OrthoDB" id="64767at2759"/>
<sequence length="288" mass="32971">FLGADASIKKKFPTYDLPLLKPLEDMGVTDADVKDSISRLDELKKRWEEVQWTDEMQKEFNMYVEREMMKEEISVLESTVNKSKDVILKDELRGMRRVLKRLGYVSEDDIIQVKGRVASEISAGNEIMITELLFSGAFTQLNAAQSVALLSMFVVDAKQNKDDTPQIPKGLIDAYEAVISTGKRLVTVMNECRLDIKLEDYIQQFNPLMMDIVMKWCSGVTFAQLVRESDKVMYEGSIIRSMRMLEELLEQMVSISRYMGTPDLNNKFAEGITLIKRDIIFAASLYID</sequence>
<dbReference type="EMBL" id="KB206890">
    <property type="protein sequence ID" value="ELP86931.1"/>
    <property type="molecule type" value="Genomic_DNA"/>
</dbReference>
<evidence type="ECO:0000256" key="4">
    <source>
        <dbReference type="ARBA" id="ARBA00022840"/>
    </source>
</evidence>
<dbReference type="GeneID" id="14885920"/>
<dbReference type="AlphaFoldDB" id="A0A0A1U597"/>
<protein>
    <submittedName>
        <fullName evidence="6">DEAD/DEAH box helicase, putative</fullName>
    </submittedName>
</protein>
<feature type="non-terminal residue" evidence="6">
    <location>
        <position position="1"/>
    </location>
</feature>
<dbReference type="Proteomes" id="UP000014680">
    <property type="component" value="Unassembled WGS sequence"/>
</dbReference>
<evidence type="ECO:0000259" key="5">
    <source>
        <dbReference type="SMART" id="SM01142"/>
    </source>
</evidence>
<dbReference type="GO" id="GO:0004386">
    <property type="term" value="F:helicase activity"/>
    <property type="evidence" value="ECO:0007669"/>
    <property type="project" value="UniProtKB-KW"/>
</dbReference>
<dbReference type="Gene3D" id="1.10.3380.30">
    <property type="match status" value="1"/>
</dbReference>
<dbReference type="SMART" id="SM01142">
    <property type="entry name" value="DSHCT"/>
    <property type="match status" value="1"/>
</dbReference>
<dbReference type="GO" id="GO:0005634">
    <property type="term" value="C:nucleus"/>
    <property type="evidence" value="ECO:0007669"/>
    <property type="project" value="TreeGrafter"/>
</dbReference>
<dbReference type="VEuPathDB" id="AmoebaDB:EIN_315400"/>
<keyword evidence="4" id="KW-0067">ATP-binding</keyword>
<dbReference type="GO" id="GO:0000460">
    <property type="term" value="P:maturation of 5.8S rRNA"/>
    <property type="evidence" value="ECO:0007669"/>
    <property type="project" value="TreeGrafter"/>
</dbReference>
<dbReference type="InterPro" id="IPR050699">
    <property type="entry name" value="RNA-DNA_Helicase"/>
</dbReference>
<organism evidence="6 7">
    <name type="scientific">Entamoeba invadens IP1</name>
    <dbReference type="NCBI Taxonomy" id="370355"/>
    <lineage>
        <taxon>Eukaryota</taxon>
        <taxon>Amoebozoa</taxon>
        <taxon>Evosea</taxon>
        <taxon>Archamoebae</taxon>
        <taxon>Mastigamoebida</taxon>
        <taxon>Entamoebidae</taxon>
        <taxon>Entamoeba</taxon>
    </lineage>
</organism>
<feature type="domain" description="ATP-dependent RNA helicase Ski2/MTR4 C-terminal" evidence="5">
    <location>
        <begin position="106"/>
        <end position="287"/>
    </location>
</feature>
<dbReference type="Pfam" id="PF08148">
    <property type="entry name" value="DSHCT"/>
    <property type="match status" value="1"/>
</dbReference>
<dbReference type="PANTHER" id="PTHR12131">
    <property type="entry name" value="ATP-DEPENDENT RNA AND DNA HELICASE"/>
    <property type="match status" value="1"/>
</dbReference>
<name>A0A0A1U597_ENTIV</name>
<dbReference type="KEGG" id="eiv:EIN_315400"/>
<evidence type="ECO:0000256" key="2">
    <source>
        <dbReference type="ARBA" id="ARBA00022801"/>
    </source>
</evidence>
<dbReference type="InterPro" id="IPR012961">
    <property type="entry name" value="Ski2/MTR4_C"/>
</dbReference>
<dbReference type="InterPro" id="IPR025696">
    <property type="entry name" value="Beta-barrel_MTR4"/>
</dbReference>
<keyword evidence="2" id="KW-0378">Hydrolase</keyword>
<evidence type="ECO:0000313" key="6">
    <source>
        <dbReference type="EMBL" id="ELP86931.1"/>
    </source>
</evidence>
<reference evidence="6 7" key="1">
    <citation type="submission" date="2012-10" db="EMBL/GenBank/DDBJ databases">
        <authorList>
            <person name="Zafar N."/>
            <person name="Inman J."/>
            <person name="Hall N."/>
            <person name="Lorenzi H."/>
            <person name="Caler E."/>
        </authorList>
    </citation>
    <scope>NUCLEOTIDE SEQUENCE [LARGE SCALE GENOMIC DNA]</scope>
    <source>
        <strain evidence="6 7">IP1</strain>
    </source>
</reference>
<evidence type="ECO:0000256" key="3">
    <source>
        <dbReference type="ARBA" id="ARBA00022806"/>
    </source>
</evidence>
<dbReference type="OMA" id="ERNCINE"/>
<dbReference type="GO" id="GO:0005524">
    <property type="term" value="F:ATP binding"/>
    <property type="evidence" value="ECO:0007669"/>
    <property type="project" value="UniProtKB-KW"/>
</dbReference>
<accession>A0A0A1U597</accession>
<dbReference type="Pfam" id="PF13234">
    <property type="entry name" value="MTR4_beta-barrel"/>
    <property type="match status" value="1"/>
</dbReference>
<keyword evidence="7" id="KW-1185">Reference proteome</keyword>
<dbReference type="GO" id="GO:0016787">
    <property type="term" value="F:hydrolase activity"/>
    <property type="evidence" value="ECO:0007669"/>
    <property type="project" value="UniProtKB-KW"/>
</dbReference>